<name>A0A1A9QDP2_9MOLU</name>
<reference evidence="2" key="1">
    <citation type="submission" date="2016-04" db="EMBL/GenBank/DDBJ databases">
        <authorList>
            <person name="Quiroz-Castaneda R.E."/>
            <person name="Martinez-Ocampo F."/>
        </authorList>
    </citation>
    <scope>NUCLEOTIDE SEQUENCE [LARGE SCALE GENOMIC DNA]</scope>
    <source>
        <strain evidence="2">INIFAP01</strain>
    </source>
</reference>
<keyword evidence="2" id="KW-1185">Reference proteome</keyword>
<accession>A0A1A9QDP2</accession>
<dbReference type="Proteomes" id="UP000077623">
    <property type="component" value="Unassembled WGS sequence"/>
</dbReference>
<proteinExistence type="predicted"/>
<evidence type="ECO:0000313" key="1">
    <source>
        <dbReference type="EMBL" id="OAL10111.1"/>
    </source>
</evidence>
<dbReference type="AlphaFoldDB" id="A0A1A9QDP2"/>
<protein>
    <submittedName>
        <fullName evidence="1">Uncharacterized protein</fullName>
    </submittedName>
</protein>
<organism evidence="1 2">
    <name type="scientific">Candidatus Mycoplasma haematobovis</name>
    <dbReference type="NCBI Taxonomy" id="432608"/>
    <lineage>
        <taxon>Bacteria</taxon>
        <taxon>Bacillati</taxon>
        <taxon>Mycoplasmatota</taxon>
        <taxon>Mollicutes</taxon>
        <taxon>Mycoplasmataceae</taxon>
        <taxon>Mycoplasma</taxon>
    </lineage>
</organism>
<comment type="caution">
    <text evidence="1">The sequence shown here is derived from an EMBL/GenBank/DDBJ whole genome shotgun (WGS) entry which is preliminary data.</text>
</comment>
<evidence type="ECO:0000313" key="2">
    <source>
        <dbReference type="Proteomes" id="UP000077623"/>
    </source>
</evidence>
<dbReference type="RefSeq" id="WP_187150498.1">
    <property type="nucleotide sequence ID" value="NZ_LWUJ01000012.1"/>
</dbReference>
<sequence>MRVRFKKPLIVLGSAGAVGGAGYYAFSRWSSDELTVAPKVSNAPKWFNKLKNSKKESLPVDLQAAQIWTKLGDTPDHQRVASNWIELFCSEEPKPSNNEYCNKENIN</sequence>
<gene>
    <name evidence="1" type="ORF">A6V39_04320</name>
</gene>
<dbReference type="EMBL" id="LWUJ01000012">
    <property type="protein sequence ID" value="OAL10111.1"/>
    <property type="molecule type" value="Genomic_DNA"/>
</dbReference>